<dbReference type="EMBL" id="CP003563">
    <property type="protein sequence ID" value="AFL53392.1"/>
    <property type="molecule type" value="Genomic_DNA"/>
</dbReference>
<dbReference type="HOGENOM" id="CLU_178544_0_0_5"/>
<sequence length="93" mass="10090">MRSLIISRDFSRQQPCQFLDIGAAWTGLRHASIIKTGEGHYCIVAEWESMEALAAARSQMIATLDSFRDSLEDLGGGFGVTDPASGPVVFSIK</sequence>
<reference evidence="1 2" key="1">
    <citation type="journal article" date="2012" name="J. Bacteriol.">
        <title>Complete genome sequence of the broad-host-range strain Sinorhizobium fredii USDA257.</title>
        <authorList>
            <person name="Schuldes J."/>
            <person name="Rodriguez Orbegoso M."/>
            <person name="Schmeisser C."/>
            <person name="Krishnan H.B."/>
            <person name="Daniel R."/>
            <person name="Streit W.R."/>
        </authorList>
    </citation>
    <scope>NUCLEOTIDE SEQUENCE [LARGE SCALE GENOMIC DNA]</scope>
    <source>
        <strain evidence="1 2">USDA 257</strain>
    </source>
</reference>
<evidence type="ECO:0000313" key="2">
    <source>
        <dbReference type="Proteomes" id="UP000006180"/>
    </source>
</evidence>
<gene>
    <name evidence="1" type="ORF">USDA257_c48570</name>
</gene>
<evidence type="ECO:0000313" key="1">
    <source>
        <dbReference type="EMBL" id="AFL53392.1"/>
    </source>
</evidence>
<dbReference type="eggNOG" id="COG3254">
    <property type="taxonomic scope" value="Bacteria"/>
</dbReference>
<dbReference type="STRING" id="1185652.USDA257_c48570"/>
<organism evidence="1 2">
    <name type="scientific">Sinorhizobium fredii (strain USDA 257)</name>
    <dbReference type="NCBI Taxonomy" id="1185652"/>
    <lineage>
        <taxon>Bacteria</taxon>
        <taxon>Pseudomonadati</taxon>
        <taxon>Pseudomonadota</taxon>
        <taxon>Alphaproteobacteria</taxon>
        <taxon>Hyphomicrobiales</taxon>
        <taxon>Rhizobiaceae</taxon>
        <taxon>Sinorhizobium/Ensifer group</taxon>
        <taxon>Sinorhizobium</taxon>
    </lineage>
</organism>
<name>I3XBY6_SINF2</name>
<dbReference type="Proteomes" id="UP000006180">
    <property type="component" value="Chromosome"/>
</dbReference>
<protein>
    <recommendedName>
        <fullName evidence="3">ABM domain-containing protein</fullName>
    </recommendedName>
</protein>
<proteinExistence type="predicted"/>
<accession>I3XBY6</accession>
<evidence type="ECO:0008006" key="3">
    <source>
        <dbReference type="Google" id="ProtNLM"/>
    </source>
</evidence>
<dbReference type="AlphaFoldDB" id="I3XBY6"/>
<dbReference type="KEGG" id="sfd:USDA257_c48570"/>
<dbReference type="PATRIC" id="fig|1185652.3.peg.5035"/>